<dbReference type="PANTHER" id="PTHR42790:SF19">
    <property type="entry name" value="KYNURENINE_ALPHA-AMINOADIPATE AMINOTRANSFERASE, MITOCHONDRIAL"/>
    <property type="match status" value="1"/>
</dbReference>
<dbReference type="AlphaFoldDB" id="A0A8H5HCI2"/>
<evidence type="ECO:0000256" key="3">
    <source>
        <dbReference type="ARBA" id="ARBA00022576"/>
    </source>
</evidence>
<keyword evidence="4" id="KW-0808">Transferase</keyword>
<dbReference type="InterPro" id="IPR015424">
    <property type="entry name" value="PyrdxlP-dep_Trfase"/>
</dbReference>
<evidence type="ECO:0000256" key="5">
    <source>
        <dbReference type="ARBA" id="ARBA00022898"/>
    </source>
</evidence>
<proteinExistence type="inferred from homology"/>
<keyword evidence="3" id="KW-0032">Aminotransferase</keyword>
<dbReference type="GO" id="GO:0008483">
    <property type="term" value="F:transaminase activity"/>
    <property type="evidence" value="ECO:0007669"/>
    <property type="project" value="UniProtKB-KW"/>
</dbReference>
<dbReference type="Proteomes" id="UP000518752">
    <property type="component" value="Unassembled WGS sequence"/>
</dbReference>
<dbReference type="PANTHER" id="PTHR42790">
    <property type="entry name" value="AMINOTRANSFERASE"/>
    <property type="match status" value="1"/>
</dbReference>
<name>A0A8H5HCI2_9AGAR</name>
<protein>
    <submittedName>
        <fullName evidence="6">Uncharacterized protein</fullName>
    </submittedName>
</protein>
<dbReference type="Gene3D" id="3.40.640.10">
    <property type="entry name" value="Type I PLP-dependent aspartate aminotransferase-like (Major domain)"/>
    <property type="match status" value="1"/>
</dbReference>
<dbReference type="InterPro" id="IPR050859">
    <property type="entry name" value="Class-I_PLP-dep_aminotransf"/>
</dbReference>
<evidence type="ECO:0000256" key="1">
    <source>
        <dbReference type="ARBA" id="ARBA00001933"/>
    </source>
</evidence>
<dbReference type="EMBL" id="JAACJN010000063">
    <property type="protein sequence ID" value="KAF5380710.1"/>
    <property type="molecule type" value="Genomic_DNA"/>
</dbReference>
<organism evidence="6 7">
    <name type="scientific">Collybiopsis confluens</name>
    <dbReference type="NCBI Taxonomy" id="2823264"/>
    <lineage>
        <taxon>Eukaryota</taxon>
        <taxon>Fungi</taxon>
        <taxon>Dikarya</taxon>
        <taxon>Basidiomycota</taxon>
        <taxon>Agaricomycotina</taxon>
        <taxon>Agaricomycetes</taxon>
        <taxon>Agaricomycetidae</taxon>
        <taxon>Agaricales</taxon>
        <taxon>Marasmiineae</taxon>
        <taxon>Omphalotaceae</taxon>
        <taxon>Collybiopsis</taxon>
    </lineage>
</organism>
<gene>
    <name evidence="6" type="ORF">D9757_007059</name>
</gene>
<keyword evidence="7" id="KW-1185">Reference proteome</keyword>
<comment type="cofactor">
    <cofactor evidence="1">
        <name>pyridoxal 5'-phosphate</name>
        <dbReference type="ChEBI" id="CHEBI:597326"/>
    </cofactor>
</comment>
<sequence>MVSMLAGKPDPSFSLVSFSMKVRSPSPQIDNSSTELSSLDGEDISTALWYGPTAGTEELPQWLTGLTYHSHSCLSDEGWRVTVGAGSQDLLYRTFSALVEPEDSILVESPCCSSIIISRDPLTLLSCLLSGVLPVMQALGCKIIEIPLDADGIDPLAIASAFEKRPKDSPT</sequence>
<dbReference type="InterPro" id="IPR015421">
    <property type="entry name" value="PyrdxlP-dep_Trfase_major"/>
</dbReference>
<evidence type="ECO:0000313" key="7">
    <source>
        <dbReference type="Proteomes" id="UP000518752"/>
    </source>
</evidence>
<evidence type="ECO:0000256" key="4">
    <source>
        <dbReference type="ARBA" id="ARBA00022679"/>
    </source>
</evidence>
<comment type="similarity">
    <text evidence="2">Belongs to the class-I pyridoxal-phosphate-dependent aminotransferase family.</text>
</comment>
<dbReference type="SUPFAM" id="SSF53383">
    <property type="entry name" value="PLP-dependent transferases"/>
    <property type="match status" value="1"/>
</dbReference>
<comment type="caution">
    <text evidence="6">The sequence shown here is derived from an EMBL/GenBank/DDBJ whole genome shotgun (WGS) entry which is preliminary data.</text>
</comment>
<evidence type="ECO:0000313" key="6">
    <source>
        <dbReference type="EMBL" id="KAF5380710.1"/>
    </source>
</evidence>
<dbReference type="GO" id="GO:1901605">
    <property type="term" value="P:alpha-amino acid metabolic process"/>
    <property type="evidence" value="ECO:0007669"/>
    <property type="project" value="TreeGrafter"/>
</dbReference>
<keyword evidence="5" id="KW-0663">Pyridoxal phosphate</keyword>
<reference evidence="6 7" key="1">
    <citation type="journal article" date="2020" name="ISME J.">
        <title>Uncovering the hidden diversity of litter-decomposition mechanisms in mushroom-forming fungi.</title>
        <authorList>
            <person name="Floudas D."/>
            <person name="Bentzer J."/>
            <person name="Ahren D."/>
            <person name="Johansson T."/>
            <person name="Persson P."/>
            <person name="Tunlid A."/>
        </authorList>
    </citation>
    <scope>NUCLEOTIDE SEQUENCE [LARGE SCALE GENOMIC DNA]</scope>
    <source>
        <strain evidence="6 7">CBS 406.79</strain>
    </source>
</reference>
<dbReference type="OrthoDB" id="691673at2759"/>
<evidence type="ECO:0000256" key="2">
    <source>
        <dbReference type="ARBA" id="ARBA00007441"/>
    </source>
</evidence>
<accession>A0A8H5HCI2</accession>